<feature type="non-terminal residue" evidence="1">
    <location>
        <position position="1"/>
    </location>
</feature>
<evidence type="ECO:0008006" key="2">
    <source>
        <dbReference type="Google" id="ProtNLM"/>
    </source>
</evidence>
<gene>
    <name evidence="1" type="ORF">S12H4_57954</name>
</gene>
<dbReference type="GO" id="GO:0003677">
    <property type="term" value="F:DNA binding"/>
    <property type="evidence" value="ECO:0007669"/>
    <property type="project" value="InterPro"/>
</dbReference>
<reference evidence="1" key="1">
    <citation type="journal article" date="2014" name="Front. Microbiol.">
        <title>High frequency of phylogenetically diverse reductive dehalogenase-homologous genes in deep subseafloor sedimentary metagenomes.</title>
        <authorList>
            <person name="Kawai M."/>
            <person name="Futagami T."/>
            <person name="Toyoda A."/>
            <person name="Takaki Y."/>
            <person name="Nishi S."/>
            <person name="Hori S."/>
            <person name="Arai W."/>
            <person name="Tsubouchi T."/>
            <person name="Morono Y."/>
            <person name="Uchiyama I."/>
            <person name="Ito T."/>
            <person name="Fujiyama A."/>
            <person name="Inagaki F."/>
            <person name="Takami H."/>
        </authorList>
    </citation>
    <scope>NUCLEOTIDE SEQUENCE</scope>
    <source>
        <strain evidence="1">Expedition CK06-06</strain>
    </source>
</reference>
<evidence type="ECO:0000313" key="1">
    <source>
        <dbReference type="EMBL" id="GAJ24938.1"/>
    </source>
</evidence>
<organism evidence="1">
    <name type="scientific">marine sediment metagenome</name>
    <dbReference type="NCBI Taxonomy" id="412755"/>
    <lineage>
        <taxon>unclassified sequences</taxon>
        <taxon>metagenomes</taxon>
        <taxon>ecological metagenomes</taxon>
    </lineage>
</organism>
<dbReference type="EMBL" id="BARW01037564">
    <property type="protein sequence ID" value="GAJ24938.1"/>
    <property type="molecule type" value="Genomic_DNA"/>
</dbReference>
<dbReference type="InterPro" id="IPR011010">
    <property type="entry name" value="DNA_brk_join_enz"/>
</dbReference>
<dbReference type="AlphaFoldDB" id="X1V576"/>
<sequence length="192" mass="21307">DTLEDRVAAKVLQGLSQGSAPYLVGNGTSAPEIRTQQAVDDFVDDCLHGAKPKKDSTVTWYLTALNRLVELYPVLPMDGKALGRFIGTAKSGKHRHMYSRVLVTFYGVLSRLYGWKRQGVFNPTDQDEMQRVGYEAPELPPLQADELERIIGALPGADQDVRLCHLLLMTTGLRPVEIVNLEPASFLDTRVQ</sequence>
<comment type="caution">
    <text evidence="1">The sequence shown here is derived from an EMBL/GenBank/DDBJ whole genome shotgun (WGS) entry which is preliminary data.</text>
</comment>
<dbReference type="SUPFAM" id="SSF56349">
    <property type="entry name" value="DNA breaking-rejoining enzymes"/>
    <property type="match status" value="1"/>
</dbReference>
<accession>X1V576</accession>
<feature type="non-terminal residue" evidence="1">
    <location>
        <position position="192"/>
    </location>
</feature>
<proteinExistence type="predicted"/>
<protein>
    <recommendedName>
        <fullName evidence="2">Tyr recombinase domain-containing protein</fullName>
    </recommendedName>
</protein>
<name>X1V576_9ZZZZ</name>